<organism evidence="3 4">
    <name type="scientific">Fundulus heteroclitus</name>
    <name type="common">Killifish</name>
    <name type="synonym">Mummichog</name>
    <dbReference type="NCBI Taxonomy" id="8078"/>
    <lineage>
        <taxon>Eukaryota</taxon>
        <taxon>Metazoa</taxon>
        <taxon>Chordata</taxon>
        <taxon>Craniata</taxon>
        <taxon>Vertebrata</taxon>
        <taxon>Euteleostomi</taxon>
        <taxon>Actinopterygii</taxon>
        <taxon>Neopterygii</taxon>
        <taxon>Teleostei</taxon>
        <taxon>Neoteleostei</taxon>
        <taxon>Acanthomorphata</taxon>
        <taxon>Ovalentaria</taxon>
        <taxon>Atherinomorphae</taxon>
        <taxon>Cyprinodontiformes</taxon>
        <taxon>Fundulidae</taxon>
        <taxon>Fundulus</taxon>
    </lineage>
</organism>
<dbReference type="SMART" id="SM00408">
    <property type="entry name" value="IGc2"/>
    <property type="match status" value="2"/>
</dbReference>
<dbReference type="GeneTree" id="ENSGT01110000267173"/>
<dbReference type="SMART" id="SM00409">
    <property type="entry name" value="IG"/>
    <property type="match status" value="3"/>
</dbReference>
<dbReference type="PANTHER" id="PTHR13817">
    <property type="entry name" value="TITIN"/>
    <property type="match status" value="1"/>
</dbReference>
<evidence type="ECO:0000259" key="2">
    <source>
        <dbReference type="PROSITE" id="PS50835"/>
    </source>
</evidence>
<dbReference type="InterPro" id="IPR050964">
    <property type="entry name" value="Striated_Muscle_Regulatory"/>
</dbReference>
<dbReference type="GO" id="GO:0031430">
    <property type="term" value="C:M band"/>
    <property type="evidence" value="ECO:0007669"/>
    <property type="project" value="TreeGrafter"/>
</dbReference>
<feature type="domain" description="Ig-like" evidence="2">
    <location>
        <begin position="412"/>
        <end position="501"/>
    </location>
</feature>
<dbReference type="PANTHER" id="PTHR13817:SF151">
    <property type="entry name" value="TITIN"/>
    <property type="match status" value="1"/>
</dbReference>
<evidence type="ECO:0000313" key="3">
    <source>
        <dbReference type="Ensembl" id="ENSFHEP00000019916.1"/>
    </source>
</evidence>
<feature type="domain" description="Ig-like" evidence="2">
    <location>
        <begin position="157"/>
        <end position="296"/>
    </location>
</feature>
<dbReference type="STRING" id="8078.ENSFHEP00000019916"/>
<dbReference type="InterPro" id="IPR003598">
    <property type="entry name" value="Ig_sub2"/>
</dbReference>
<dbReference type="SUPFAM" id="SSF48726">
    <property type="entry name" value="Immunoglobulin"/>
    <property type="match status" value="4"/>
</dbReference>
<evidence type="ECO:0000313" key="4">
    <source>
        <dbReference type="Proteomes" id="UP000265000"/>
    </source>
</evidence>
<reference evidence="3" key="2">
    <citation type="submission" date="2025-09" db="UniProtKB">
        <authorList>
            <consortium name="Ensembl"/>
        </authorList>
    </citation>
    <scope>IDENTIFICATION</scope>
</reference>
<dbReference type="Ensembl" id="ENSFHET00000029281.1">
    <property type="protein sequence ID" value="ENSFHEP00000019916.1"/>
    <property type="gene ID" value="ENSFHEG00000021824.1"/>
</dbReference>
<dbReference type="InterPro" id="IPR036179">
    <property type="entry name" value="Ig-like_dom_sf"/>
</dbReference>
<proteinExistence type="predicted"/>
<sequence length="505" mass="56775">MKIELVSSKVIRTLRHRRYYQSLVKKTDTIVSAARVAFGGAFRNQRGLDVGKVKVGTEYCGLRAGPVMHASAEEGGHVRFTCSIANYDKSTQVSWYFGKRQLHPSPKYEITYNKGFDSAYGELFVETVRSFREHYMSRTIKKLRRRVDRTKLLQRPPEFTLPLYNRTAYIGEDVRFGVTITVHPEPHVTWLKNGEQIKEEDGKYTFTSDKGLYQLMIHNLDISDDAEYTVMAHNRFGEDSCMARLTVVPRVYIFTNMSGVLSITILGCQEEDSGTYRCVCSNSKGEASDYAILEVSGGGYTTFSSRRRDEEAPKAVVPEVLRIDHYHTTHFKTGYTSQTHLEVEESKSKLTETREVVTRERIGASAERFSSAERYDSSIKYASTEYLSSSSSYSSEKFSLTGKHATSEDKLKLIEALPEDISIEPGKVLTVTCAFSGDAKHIEWSRAGKTIDVSTGGRFHIETTEDLTTLIITGVKEEDAGAYTLRLSNELGSDAATVHISIRSV</sequence>
<keyword evidence="1" id="KW-0677">Repeat</keyword>
<dbReference type="Pfam" id="PF07679">
    <property type="entry name" value="I-set"/>
    <property type="match status" value="2"/>
</dbReference>
<dbReference type="Proteomes" id="UP000265000">
    <property type="component" value="Unplaced"/>
</dbReference>
<dbReference type="FunFam" id="2.60.40.10:FF:000867">
    <property type="entry name" value="Titin a"/>
    <property type="match status" value="1"/>
</dbReference>
<dbReference type="AlphaFoldDB" id="A0A3Q2Q137"/>
<dbReference type="InterPro" id="IPR013783">
    <property type="entry name" value="Ig-like_fold"/>
</dbReference>
<evidence type="ECO:0000256" key="1">
    <source>
        <dbReference type="ARBA" id="ARBA00022737"/>
    </source>
</evidence>
<reference evidence="3" key="1">
    <citation type="submission" date="2025-08" db="UniProtKB">
        <authorList>
            <consortium name="Ensembl"/>
        </authorList>
    </citation>
    <scope>IDENTIFICATION</scope>
</reference>
<protein>
    <recommendedName>
        <fullName evidence="2">Ig-like domain-containing protein</fullName>
    </recommendedName>
</protein>
<dbReference type="InterPro" id="IPR013098">
    <property type="entry name" value="Ig_I-set"/>
</dbReference>
<dbReference type="PROSITE" id="PS50835">
    <property type="entry name" value="IG_LIKE"/>
    <property type="match status" value="2"/>
</dbReference>
<dbReference type="Gene3D" id="2.60.40.10">
    <property type="entry name" value="Immunoglobulins"/>
    <property type="match status" value="4"/>
</dbReference>
<accession>A0A3Q2Q137</accession>
<dbReference type="InterPro" id="IPR007110">
    <property type="entry name" value="Ig-like_dom"/>
</dbReference>
<dbReference type="GO" id="GO:0045214">
    <property type="term" value="P:sarcomere organization"/>
    <property type="evidence" value="ECO:0007669"/>
    <property type="project" value="TreeGrafter"/>
</dbReference>
<name>A0A3Q2Q137_FUNHE</name>
<keyword evidence="4" id="KW-1185">Reference proteome</keyword>
<dbReference type="InterPro" id="IPR003599">
    <property type="entry name" value="Ig_sub"/>
</dbReference>